<dbReference type="PROSITE" id="PS51257">
    <property type="entry name" value="PROKAR_LIPOPROTEIN"/>
    <property type="match status" value="1"/>
</dbReference>
<evidence type="ECO:0000256" key="2">
    <source>
        <dbReference type="ARBA" id="ARBA00006275"/>
    </source>
</evidence>
<evidence type="ECO:0000259" key="6">
    <source>
        <dbReference type="Pfam" id="PF07980"/>
    </source>
</evidence>
<evidence type="ECO:0000256" key="4">
    <source>
        <dbReference type="ARBA" id="ARBA00023136"/>
    </source>
</evidence>
<comment type="similarity">
    <text evidence="2">Belongs to the SusD family.</text>
</comment>
<dbReference type="Pfam" id="PF14322">
    <property type="entry name" value="SusD-like_3"/>
    <property type="match status" value="1"/>
</dbReference>
<dbReference type="InterPro" id="IPR033985">
    <property type="entry name" value="SusD-like_N"/>
</dbReference>
<protein>
    <submittedName>
        <fullName evidence="8">RagB/SusD family nutrient uptake outer membrane protein</fullName>
    </submittedName>
</protein>
<dbReference type="EMBL" id="PVBQ01000014">
    <property type="protein sequence ID" value="PRD46436.1"/>
    <property type="molecule type" value="Genomic_DNA"/>
</dbReference>
<dbReference type="SUPFAM" id="SSF48452">
    <property type="entry name" value="TPR-like"/>
    <property type="match status" value="1"/>
</dbReference>
<dbReference type="RefSeq" id="WP_105717979.1">
    <property type="nucleotide sequence ID" value="NZ_PVBQ01000014.1"/>
</dbReference>
<evidence type="ECO:0000259" key="7">
    <source>
        <dbReference type="Pfam" id="PF14322"/>
    </source>
</evidence>
<comment type="caution">
    <text evidence="8">The sequence shown here is derived from an EMBL/GenBank/DDBJ whole genome shotgun (WGS) entry which is preliminary data.</text>
</comment>
<dbReference type="Gene3D" id="1.25.40.390">
    <property type="match status" value="1"/>
</dbReference>
<gene>
    <name evidence="8" type="ORF">C5745_15840</name>
</gene>
<proteinExistence type="inferred from homology"/>
<sequence>MKKILLSISVVSILVFATGCKKDYLETSPTDKVSEEEIFSSIENANTALNGIYRFMFERTTVIDWNVQNKPGMGGILLAMDFMGEDLHISSGNWYTVTGEGNWQGHRNDNHRLTEYYYRTLYKIIGDANSILDNIDDIIATDEQKNTVKAQALVLRAYAYSYLVQFYGERYDATKGINNQLGVPLVLTAADQVMPRVTVEEVYSSIVKDLDEAIAFDISARTNKSMANRDVALGIRARVALTMQDYESAIRYANQLIDQNEYTLMNQEDYMRGFNDANVLSEFIWASMPTQDQGDAFGSYFAQIAYNANTSFMRANPKRINSALYDKISETDIRKQIWEPEPDEVNFPLPLPSFARQPYMSRKFAIKAPGGSLGDVPLLRLSEMYLILAEAYASSNQDGLAQDALFEFVKVRDLEATKSTNTGNVLLEEIWTHRRTELWGEGFRFLDLKRLNHPLDRAKTPNFVSSTVGGLMAVPIDDDRWQFLFPRPELDANPEIVQND</sequence>
<evidence type="ECO:0000256" key="1">
    <source>
        <dbReference type="ARBA" id="ARBA00004442"/>
    </source>
</evidence>
<feature type="domain" description="RagB/SusD" evidence="6">
    <location>
        <begin position="362"/>
        <end position="454"/>
    </location>
</feature>
<dbReference type="AlphaFoldDB" id="A0A2S9J0X6"/>
<evidence type="ECO:0000313" key="8">
    <source>
        <dbReference type="EMBL" id="PRD46436.1"/>
    </source>
</evidence>
<keyword evidence="4" id="KW-0472">Membrane</keyword>
<organism evidence="8 9">
    <name type="scientific">Sphingobacterium haloxyli</name>
    <dbReference type="NCBI Taxonomy" id="2100533"/>
    <lineage>
        <taxon>Bacteria</taxon>
        <taxon>Pseudomonadati</taxon>
        <taxon>Bacteroidota</taxon>
        <taxon>Sphingobacteriia</taxon>
        <taxon>Sphingobacteriales</taxon>
        <taxon>Sphingobacteriaceae</taxon>
        <taxon>Sphingobacterium</taxon>
    </lineage>
</organism>
<dbReference type="OrthoDB" id="630434at2"/>
<feature type="domain" description="SusD-like N-terminal" evidence="7">
    <location>
        <begin position="90"/>
        <end position="241"/>
    </location>
</feature>
<dbReference type="Proteomes" id="UP000239711">
    <property type="component" value="Unassembled WGS sequence"/>
</dbReference>
<evidence type="ECO:0000256" key="5">
    <source>
        <dbReference type="ARBA" id="ARBA00023237"/>
    </source>
</evidence>
<accession>A0A2S9J0X6</accession>
<keyword evidence="3" id="KW-0732">Signal</keyword>
<dbReference type="InterPro" id="IPR011990">
    <property type="entry name" value="TPR-like_helical_dom_sf"/>
</dbReference>
<dbReference type="Pfam" id="PF07980">
    <property type="entry name" value="SusD_RagB"/>
    <property type="match status" value="1"/>
</dbReference>
<dbReference type="InterPro" id="IPR012944">
    <property type="entry name" value="SusD_RagB_dom"/>
</dbReference>
<dbReference type="CDD" id="cd08977">
    <property type="entry name" value="SusD"/>
    <property type="match status" value="1"/>
</dbReference>
<keyword evidence="9" id="KW-1185">Reference proteome</keyword>
<keyword evidence="5" id="KW-0998">Cell outer membrane</keyword>
<evidence type="ECO:0000313" key="9">
    <source>
        <dbReference type="Proteomes" id="UP000239711"/>
    </source>
</evidence>
<evidence type="ECO:0000256" key="3">
    <source>
        <dbReference type="ARBA" id="ARBA00022729"/>
    </source>
</evidence>
<dbReference type="GO" id="GO:0009279">
    <property type="term" value="C:cell outer membrane"/>
    <property type="evidence" value="ECO:0007669"/>
    <property type="project" value="UniProtKB-SubCell"/>
</dbReference>
<name>A0A2S9J0X6_9SPHI</name>
<comment type="subcellular location">
    <subcellularLocation>
        <location evidence="1">Cell outer membrane</location>
    </subcellularLocation>
</comment>
<reference evidence="8 9" key="1">
    <citation type="submission" date="2018-02" db="EMBL/GenBank/DDBJ databases">
        <title>The draft genome of Sphingobacterium sp. 5JN-11.</title>
        <authorList>
            <person name="Liu L."/>
            <person name="Li L."/>
            <person name="Liang L."/>
            <person name="Zhang X."/>
            <person name="Wang T."/>
        </authorList>
    </citation>
    <scope>NUCLEOTIDE SEQUENCE [LARGE SCALE GENOMIC DNA]</scope>
    <source>
        <strain evidence="8 9">5JN-11</strain>
    </source>
</reference>